<dbReference type="PANTHER" id="PTHR43046">
    <property type="entry name" value="GDP-MANNOSE MANNOSYL HYDROLASE"/>
    <property type="match status" value="1"/>
</dbReference>
<proteinExistence type="inferred from homology"/>
<evidence type="ECO:0000256" key="3">
    <source>
        <dbReference type="ARBA" id="ARBA00022801"/>
    </source>
</evidence>
<comment type="caution">
    <text evidence="6">The sequence shown here is derived from an EMBL/GenBank/DDBJ whole genome shotgun (WGS) entry which is preliminary data.</text>
</comment>
<dbReference type="CDD" id="cd18879">
    <property type="entry name" value="NUDIX_Hydrolase"/>
    <property type="match status" value="1"/>
</dbReference>
<dbReference type="PRINTS" id="PR00502">
    <property type="entry name" value="NUDIXFAMILY"/>
</dbReference>
<organism evidence="6 7">
    <name type="scientific">Dactylosporangium maewongense</name>
    <dbReference type="NCBI Taxonomy" id="634393"/>
    <lineage>
        <taxon>Bacteria</taxon>
        <taxon>Bacillati</taxon>
        <taxon>Actinomycetota</taxon>
        <taxon>Actinomycetes</taxon>
        <taxon>Micromonosporales</taxon>
        <taxon>Micromonosporaceae</taxon>
        <taxon>Dactylosporangium</taxon>
    </lineage>
</organism>
<accession>A0ABP4LTS4</accession>
<dbReference type="PANTHER" id="PTHR43046:SF16">
    <property type="entry name" value="ADP-RIBOSE PYROPHOSPHATASE YJHB-RELATED"/>
    <property type="match status" value="1"/>
</dbReference>
<dbReference type="PROSITE" id="PS51462">
    <property type="entry name" value="NUDIX"/>
    <property type="match status" value="1"/>
</dbReference>
<sequence>MRAHIGHDLLLLPGVSGIVVDDRGRLLLARRSDTGGWAVLAGVVEPGEQPADAVVREVREETGVEVRVERLLGVAMHPVHYPNGDRCEYLNVTFLCSVAGGTATVNDDESLEVGWFDPADLPPMEPYSRLRVEMAVRDAKEAWFAPPGSRHPALVEPSM</sequence>
<evidence type="ECO:0000259" key="5">
    <source>
        <dbReference type="PROSITE" id="PS51462"/>
    </source>
</evidence>
<dbReference type="SUPFAM" id="SSF55811">
    <property type="entry name" value="Nudix"/>
    <property type="match status" value="1"/>
</dbReference>
<reference evidence="7" key="1">
    <citation type="journal article" date="2019" name="Int. J. Syst. Evol. Microbiol.">
        <title>The Global Catalogue of Microorganisms (GCM) 10K type strain sequencing project: providing services to taxonomists for standard genome sequencing and annotation.</title>
        <authorList>
            <consortium name="The Broad Institute Genomics Platform"/>
            <consortium name="The Broad Institute Genome Sequencing Center for Infectious Disease"/>
            <person name="Wu L."/>
            <person name="Ma J."/>
        </authorList>
    </citation>
    <scope>NUCLEOTIDE SEQUENCE [LARGE SCALE GENOMIC DNA]</scope>
    <source>
        <strain evidence="7">JCM 15933</strain>
    </source>
</reference>
<evidence type="ECO:0000256" key="2">
    <source>
        <dbReference type="ARBA" id="ARBA00005582"/>
    </source>
</evidence>
<comment type="similarity">
    <text evidence="2 4">Belongs to the Nudix hydrolase family.</text>
</comment>
<dbReference type="Gene3D" id="3.90.79.10">
    <property type="entry name" value="Nucleoside Triphosphate Pyrophosphohydrolase"/>
    <property type="match status" value="1"/>
</dbReference>
<dbReference type="InterPro" id="IPR015797">
    <property type="entry name" value="NUDIX_hydrolase-like_dom_sf"/>
</dbReference>
<evidence type="ECO:0000313" key="7">
    <source>
        <dbReference type="Proteomes" id="UP001501470"/>
    </source>
</evidence>
<evidence type="ECO:0000256" key="1">
    <source>
        <dbReference type="ARBA" id="ARBA00001946"/>
    </source>
</evidence>
<gene>
    <name evidence="6" type="ORF">GCM10009827_055310</name>
</gene>
<evidence type="ECO:0000256" key="4">
    <source>
        <dbReference type="RuleBase" id="RU003476"/>
    </source>
</evidence>
<dbReference type="PROSITE" id="PS00893">
    <property type="entry name" value="NUDIX_BOX"/>
    <property type="match status" value="1"/>
</dbReference>
<dbReference type="InterPro" id="IPR020084">
    <property type="entry name" value="NUDIX_hydrolase_CS"/>
</dbReference>
<protein>
    <submittedName>
        <fullName evidence="6">NUDIX domain-containing protein</fullName>
    </submittedName>
</protein>
<keyword evidence="7" id="KW-1185">Reference proteome</keyword>
<dbReference type="Pfam" id="PF00293">
    <property type="entry name" value="NUDIX"/>
    <property type="match status" value="1"/>
</dbReference>
<name>A0ABP4LTS4_9ACTN</name>
<dbReference type="InterPro" id="IPR020476">
    <property type="entry name" value="Nudix_hydrolase"/>
</dbReference>
<dbReference type="EMBL" id="BAAAQD010000011">
    <property type="protein sequence ID" value="GAA1530603.1"/>
    <property type="molecule type" value="Genomic_DNA"/>
</dbReference>
<dbReference type="Proteomes" id="UP001501470">
    <property type="component" value="Unassembled WGS sequence"/>
</dbReference>
<comment type="cofactor">
    <cofactor evidence="1">
        <name>Mg(2+)</name>
        <dbReference type="ChEBI" id="CHEBI:18420"/>
    </cofactor>
</comment>
<feature type="domain" description="Nudix hydrolase" evidence="5">
    <location>
        <begin position="10"/>
        <end position="138"/>
    </location>
</feature>
<evidence type="ECO:0000313" key="6">
    <source>
        <dbReference type="EMBL" id="GAA1530603.1"/>
    </source>
</evidence>
<dbReference type="InterPro" id="IPR000086">
    <property type="entry name" value="NUDIX_hydrolase_dom"/>
</dbReference>
<keyword evidence="3 4" id="KW-0378">Hydrolase</keyword>